<dbReference type="Pfam" id="PF13640">
    <property type="entry name" value="2OG-FeII_Oxy_3"/>
    <property type="match status" value="2"/>
</dbReference>
<dbReference type="PROSITE" id="PS51471">
    <property type="entry name" value="FE2OG_OXY"/>
    <property type="match status" value="1"/>
</dbReference>
<keyword evidence="2" id="KW-0408">Iron</keyword>
<reference evidence="6" key="1">
    <citation type="journal article" date="2015" name="PLoS Genet.">
        <title>Genome Sequence and Transcriptome Analyses of Chrysochromulina tobin: Metabolic Tools for Enhanced Algal Fitness in the Prominent Order Prymnesiales (Haptophyceae).</title>
        <authorList>
            <person name="Hovde B.T."/>
            <person name="Deodato C.R."/>
            <person name="Hunsperger H.M."/>
            <person name="Ryken S.A."/>
            <person name="Yost W."/>
            <person name="Jha R.K."/>
            <person name="Patterson J."/>
            <person name="Monnat R.J. Jr."/>
            <person name="Barlow S.B."/>
            <person name="Starkenburg S.R."/>
            <person name="Cattolico R.A."/>
        </authorList>
    </citation>
    <scope>NUCLEOTIDE SEQUENCE</scope>
    <source>
        <strain evidence="6">CCMP291</strain>
    </source>
</reference>
<sequence>MVMPSFYPSKGTDGPWVDPTIGDAAARRRFGDRMAQVKATLAKQLVDRRTLAEDGAQTHEMSYTRYGPGASLPRHTDEHHGELKKAHSVASGDENKKRNEGASSPSPSGSEAPRSGDGKTTRRSVTWLVYLNDNWDAQLDGGALRVHERAAPSAAPVGARGADLQIGWLKATASEGELPVFLDAHRPGESGNCCLYAAYADGSTRDLSRAPFTASPTLYLAGGDFFARRLLVDEPRDAARFHLIDSPKSAVSGLLPPTPPEGEDGGERIRDVPPTAGTLVLFDSVSVPHEVLPTTRRERFACSGWFHERVLYS</sequence>
<protein>
    <recommendedName>
        <fullName evidence="4">Fe2OG dioxygenase domain-containing protein</fullName>
    </recommendedName>
</protein>
<dbReference type="GO" id="GO:0008198">
    <property type="term" value="F:ferrous iron binding"/>
    <property type="evidence" value="ECO:0007669"/>
    <property type="project" value="TreeGrafter"/>
</dbReference>
<keyword evidence="6" id="KW-1185">Reference proteome</keyword>
<dbReference type="GO" id="GO:0031418">
    <property type="term" value="F:L-ascorbic acid binding"/>
    <property type="evidence" value="ECO:0007669"/>
    <property type="project" value="UniProtKB-KW"/>
</dbReference>
<evidence type="ECO:0000313" key="5">
    <source>
        <dbReference type="EMBL" id="KOO24991.1"/>
    </source>
</evidence>
<evidence type="ECO:0000256" key="1">
    <source>
        <dbReference type="ARBA" id="ARBA00022896"/>
    </source>
</evidence>
<gene>
    <name evidence="5" type="ORF">Ctob_005146</name>
</gene>
<accession>A0A0M0JEI8</accession>
<feature type="region of interest" description="Disordered" evidence="3">
    <location>
        <begin position="51"/>
        <end position="120"/>
    </location>
</feature>
<feature type="domain" description="Fe2OG dioxygenase" evidence="4">
    <location>
        <begin position="57"/>
        <end position="308"/>
    </location>
</feature>
<comment type="similarity">
    <text evidence="2">Belongs to the iron/ascorbate-dependent oxidoreductase family.</text>
</comment>
<dbReference type="Proteomes" id="UP000037460">
    <property type="component" value="Unassembled WGS sequence"/>
</dbReference>
<dbReference type="AlphaFoldDB" id="A0A0M0JEI8"/>
<feature type="compositionally biased region" description="Basic and acidic residues" evidence="3">
    <location>
        <begin position="74"/>
        <end position="85"/>
    </location>
</feature>
<dbReference type="GO" id="GO:0031543">
    <property type="term" value="F:peptidyl-proline dioxygenase activity"/>
    <property type="evidence" value="ECO:0007669"/>
    <property type="project" value="TreeGrafter"/>
</dbReference>
<keyword evidence="1" id="KW-0847">Vitamin C</keyword>
<dbReference type="PANTHER" id="PTHR12907">
    <property type="entry name" value="EGL NINE HOMOLOG-RELATED"/>
    <property type="match status" value="1"/>
</dbReference>
<name>A0A0M0JEI8_9EUKA</name>
<keyword evidence="2" id="KW-0560">Oxidoreductase</keyword>
<evidence type="ECO:0000256" key="2">
    <source>
        <dbReference type="RuleBase" id="RU003682"/>
    </source>
</evidence>
<organism evidence="5 6">
    <name type="scientific">Chrysochromulina tobinii</name>
    <dbReference type="NCBI Taxonomy" id="1460289"/>
    <lineage>
        <taxon>Eukaryota</taxon>
        <taxon>Haptista</taxon>
        <taxon>Haptophyta</taxon>
        <taxon>Prymnesiophyceae</taxon>
        <taxon>Prymnesiales</taxon>
        <taxon>Chrysochromulinaceae</taxon>
        <taxon>Chrysochromulina</taxon>
    </lineage>
</organism>
<keyword evidence="2" id="KW-0479">Metal-binding</keyword>
<evidence type="ECO:0000313" key="6">
    <source>
        <dbReference type="Proteomes" id="UP000037460"/>
    </source>
</evidence>
<dbReference type="InterPro" id="IPR044862">
    <property type="entry name" value="Pro_4_hyd_alph_FE2OG_OXY"/>
</dbReference>
<feature type="compositionally biased region" description="Low complexity" evidence="3">
    <location>
        <begin position="101"/>
        <end position="113"/>
    </location>
</feature>
<dbReference type="InterPro" id="IPR051559">
    <property type="entry name" value="HIF_prolyl_hydroxylases"/>
</dbReference>
<proteinExistence type="inferred from homology"/>
<dbReference type="InterPro" id="IPR005123">
    <property type="entry name" value="Oxoglu/Fe-dep_dioxygenase_dom"/>
</dbReference>
<dbReference type="GO" id="GO:0071456">
    <property type="term" value="P:cellular response to hypoxia"/>
    <property type="evidence" value="ECO:0007669"/>
    <property type="project" value="TreeGrafter"/>
</dbReference>
<feature type="region of interest" description="Disordered" evidence="3">
    <location>
        <begin position="1"/>
        <end position="20"/>
    </location>
</feature>
<dbReference type="OrthoDB" id="204385at2759"/>
<dbReference type="EMBL" id="JWZX01003030">
    <property type="protein sequence ID" value="KOO24991.1"/>
    <property type="molecule type" value="Genomic_DNA"/>
</dbReference>
<evidence type="ECO:0000256" key="3">
    <source>
        <dbReference type="SAM" id="MobiDB-lite"/>
    </source>
</evidence>
<evidence type="ECO:0000259" key="4">
    <source>
        <dbReference type="PROSITE" id="PS51471"/>
    </source>
</evidence>
<comment type="caution">
    <text evidence="5">The sequence shown here is derived from an EMBL/GenBank/DDBJ whole genome shotgun (WGS) entry which is preliminary data.</text>
</comment>
<dbReference type="Gene3D" id="2.60.120.620">
    <property type="entry name" value="q2cbj1_9rhob like domain"/>
    <property type="match status" value="1"/>
</dbReference>
<dbReference type="PANTHER" id="PTHR12907:SF26">
    <property type="entry name" value="HIF PROLYL HYDROXYLASE, ISOFORM C"/>
    <property type="match status" value="1"/>
</dbReference>